<name>A0ABW6KA32_9BACI</name>
<dbReference type="EMBL" id="JBIACK010000004">
    <property type="protein sequence ID" value="MFE8701052.1"/>
    <property type="molecule type" value="Genomic_DNA"/>
</dbReference>
<evidence type="ECO:0000313" key="3">
    <source>
        <dbReference type="Proteomes" id="UP001601059"/>
    </source>
</evidence>
<gene>
    <name evidence="2" type="ORF">ACFYKX_10630</name>
</gene>
<accession>A0ABW6KA32</accession>
<proteinExistence type="predicted"/>
<reference evidence="2 3" key="1">
    <citation type="submission" date="2024-08" db="EMBL/GenBank/DDBJ databases">
        <title>Two novel Cytobacillus novel species.</title>
        <authorList>
            <person name="Liu G."/>
        </authorList>
    </citation>
    <scope>NUCLEOTIDE SEQUENCE [LARGE SCALE GENOMIC DNA]</scope>
    <source>
        <strain evidence="2 3">FJAT-54145</strain>
    </source>
</reference>
<dbReference type="RefSeq" id="WP_389360830.1">
    <property type="nucleotide sequence ID" value="NZ_JBIACK010000004.1"/>
</dbReference>
<protein>
    <submittedName>
        <fullName evidence="2">Uncharacterized protein</fullName>
    </submittedName>
</protein>
<feature type="region of interest" description="Disordered" evidence="1">
    <location>
        <begin position="50"/>
        <end position="69"/>
    </location>
</feature>
<keyword evidence="3" id="KW-1185">Reference proteome</keyword>
<feature type="compositionally biased region" description="Basic and acidic residues" evidence="1">
    <location>
        <begin position="57"/>
        <end position="69"/>
    </location>
</feature>
<organism evidence="2 3">
    <name type="scientific">Cytobacillus spartinae</name>
    <dbReference type="NCBI Taxonomy" id="3299023"/>
    <lineage>
        <taxon>Bacteria</taxon>
        <taxon>Bacillati</taxon>
        <taxon>Bacillota</taxon>
        <taxon>Bacilli</taxon>
        <taxon>Bacillales</taxon>
        <taxon>Bacillaceae</taxon>
        <taxon>Cytobacillus</taxon>
    </lineage>
</organism>
<evidence type="ECO:0000256" key="1">
    <source>
        <dbReference type="SAM" id="MobiDB-lite"/>
    </source>
</evidence>
<sequence length="69" mass="8010">MLPNARLADTCIYCEHQTFRMRGNIRCSKHRAELPVQSVCDDFTPVSSSPHRVRGKVQTEERIPKRLRS</sequence>
<evidence type="ECO:0000313" key="2">
    <source>
        <dbReference type="EMBL" id="MFE8701052.1"/>
    </source>
</evidence>
<comment type="caution">
    <text evidence="2">The sequence shown here is derived from an EMBL/GenBank/DDBJ whole genome shotgun (WGS) entry which is preliminary data.</text>
</comment>
<dbReference type="Proteomes" id="UP001601059">
    <property type="component" value="Unassembled WGS sequence"/>
</dbReference>